<evidence type="ECO:0000313" key="4">
    <source>
        <dbReference type="EMBL" id="EHQ35908.1"/>
    </source>
</evidence>
<dbReference type="NCBIfam" id="TIGR00486">
    <property type="entry name" value="YbgI_SA1388"/>
    <property type="match status" value="1"/>
</dbReference>
<evidence type="ECO:0000256" key="3">
    <source>
        <dbReference type="PIRSR" id="PIRSR602678-1"/>
    </source>
</evidence>
<keyword evidence="2 3" id="KW-0479">Metal-binding</keyword>
<organism evidence="4 5">
    <name type="scientific">Methanoplanus limicola DSM 2279</name>
    <dbReference type="NCBI Taxonomy" id="937775"/>
    <lineage>
        <taxon>Archaea</taxon>
        <taxon>Methanobacteriati</taxon>
        <taxon>Methanobacteriota</taxon>
        <taxon>Stenosarchaea group</taxon>
        <taxon>Methanomicrobia</taxon>
        <taxon>Methanomicrobiales</taxon>
        <taxon>Methanomicrobiaceae</taxon>
        <taxon>Methanoplanus</taxon>
    </lineage>
</organism>
<protein>
    <submittedName>
        <fullName evidence="4">NGG1p interacting factor 3 protein, NIF3</fullName>
    </submittedName>
</protein>
<dbReference type="SUPFAM" id="SSF102705">
    <property type="entry name" value="NIF3 (NGG1p interacting factor 3)-like"/>
    <property type="match status" value="1"/>
</dbReference>
<proteinExistence type="inferred from homology"/>
<dbReference type="EMBL" id="CM001436">
    <property type="protein sequence ID" value="EHQ35908.1"/>
    <property type="molecule type" value="Genomic_DNA"/>
</dbReference>
<dbReference type="AlphaFoldDB" id="H1YXA5"/>
<dbReference type="Pfam" id="PF01784">
    <property type="entry name" value="DUF34_NIF3"/>
    <property type="match status" value="1"/>
</dbReference>
<dbReference type="FunFam" id="3.40.1390.30:FF:000001">
    <property type="entry name" value="GTP cyclohydrolase 1 type 2"/>
    <property type="match status" value="1"/>
</dbReference>
<feature type="binding site" evidence="3">
    <location>
        <position position="209"/>
    </location>
    <ligand>
        <name>a divalent metal cation</name>
        <dbReference type="ChEBI" id="CHEBI:60240"/>
        <label>1</label>
    </ligand>
</feature>
<dbReference type="Proteomes" id="UP000005741">
    <property type="component" value="Chromosome"/>
</dbReference>
<dbReference type="Gene3D" id="3.40.1390.30">
    <property type="entry name" value="NIF3 (NGG1p interacting factor 3)-like"/>
    <property type="match status" value="2"/>
</dbReference>
<dbReference type="PANTHER" id="PTHR13799">
    <property type="entry name" value="NGG1 INTERACTING FACTOR 3"/>
    <property type="match status" value="1"/>
</dbReference>
<name>H1YXA5_9EURY</name>
<reference evidence="4 5" key="1">
    <citation type="submission" date="2011-10" db="EMBL/GenBank/DDBJ databases">
        <title>The Improved High-Quality Draft genome of Methanoplanus limicola DSM 2279.</title>
        <authorList>
            <consortium name="US DOE Joint Genome Institute (JGI-PGF)"/>
            <person name="Lucas S."/>
            <person name="Copeland A."/>
            <person name="Lapidus A."/>
            <person name="Glavina del Rio T."/>
            <person name="Dalin E."/>
            <person name="Tice H."/>
            <person name="Bruce D."/>
            <person name="Goodwin L."/>
            <person name="Pitluck S."/>
            <person name="Peters L."/>
            <person name="Mikhailova N."/>
            <person name="Lu M."/>
            <person name="Kyrpides N."/>
            <person name="Mavromatis K."/>
            <person name="Ivanova N."/>
            <person name="Markowitz V."/>
            <person name="Cheng J.-F."/>
            <person name="Hugenholtz P."/>
            <person name="Woyke T."/>
            <person name="Wu D."/>
            <person name="Wirth R."/>
            <person name="Brambilla E.-M."/>
            <person name="Klenk H.-P."/>
            <person name="Eisen J.A."/>
        </authorList>
    </citation>
    <scope>NUCLEOTIDE SEQUENCE [LARGE SCALE GENOMIC DNA]</scope>
    <source>
        <strain evidence="4 5">DSM 2279</strain>
    </source>
</reference>
<comment type="similarity">
    <text evidence="1">Belongs to the GTP cyclohydrolase I type 2/NIF3 family.</text>
</comment>
<evidence type="ECO:0000256" key="2">
    <source>
        <dbReference type="ARBA" id="ARBA00022723"/>
    </source>
</evidence>
<evidence type="ECO:0000256" key="1">
    <source>
        <dbReference type="ARBA" id="ARBA00006964"/>
    </source>
</evidence>
<dbReference type="FunCoup" id="H1YXA5">
    <property type="interactions" value="86"/>
</dbReference>
<dbReference type="InterPro" id="IPR036069">
    <property type="entry name" value="DUF34/NIF3_sf"/>
</dbReference>
<dbReference type="InterPro" id="IPR002678">
    <property type="entry name" value="DUF34/NIF3"/>
</dbReference>
<dbReference type="GO" id="GO:0005737">
    <property type="term" value="C:cytoplasm"/>
    <property type="evidence" value="ECO:0007669"/>
    <property type="project" value="TreeGrafter"/>
</dbReference>
<dbReference type="PANTHER" id="PTHR13799:SF14">
    <property type="entry name" value="GTP CYCLOHYDROLASE 1 TYPE 2 HOMOLOG"/>
    <property type="match status" value="1"/>
</dbReference>
<dbReference type="HOGENOM" id="CLU_037423_2_0_2"/>
<feature type="binding site" evidence="3">
    <location>
        <position position="102"/>
    </location>
    <ligand>
        <name>a divalent metal cation</name>
        <dbReference type="ChEBI" id="CHEBI:60240"/>
        <label>1</label>
    </ligand>
</feature>
<dbReference type="GO" id="GO:0046872">
    <property type="term" value="F:metal ion binding"/>
    <property type="evidence" value="ECO:0007669"/>
    <property type="project" value="UniProtKB-KW"/>
</dbReference>
<accession>H1YXA5</accession>
<dbReference type="STRING" id="937775.Metlim_1807"/>
<feature type="binding site" evidence="3">
    <location>
        <position position="65"/>
    </location>
    <ligand>
        <name>a divalent metal cation</name>
        <dbReference type="ChEBI" id="CHEBI:60240"/>
        <label>1</label>
    </ligand>
</feature>
<dbReference type="InParanoid" id="H1YXA5"/>
<dbReference type="PATRIC" id="fig|937775.9.peg.2026"/>
<evidence type="ECO:0000313" key="5">
    <source>
        <dbReference type="Proteomes" id="UP000005741"/>
    </source>
</evidence>
<dbReference type="OrthoDB" id="85198at2157"/>
<dbReference type="RefSeq" id="WP_004077899.1">
    <property type="nucleotide sequence ID" value="NZ_CM001436.1"/>
</dbReference>
<sequence length="234" mass="25432">MDISEFISLMEEIAPPELAEEFDEKRIGLIIEGKSDLQKIACALDATDYSVSEAADMGCDMLVVHHTPIWDALTRINGKTGSIIKRALNSGVNIYVMHTNFDHAKGGINDALSELLGLTNIDNMSLGVVGDCCLDLNEISERLNGSLRVYGNPGDINRLAVAGGSGFDLSLLNEACELGADAFLSSELKHNIMLKSPIPLIESTHYDLESPGMKALAGRMGWEFIEEKPDICIY</sequence>
<keyword evidence="5" id="KW-1185">Reference proteome</keyword>
<gene>
    <name evidence="4" type="ORF">Metlim_1807</name>
</gene>
<feature type="binding site" evidence="3">
    <location>
        <position position="66"/>
    </location>
    <ligand>
        <name>a divalent metal cation</name>
        <dbReference type="ChEBI" id="CHEBI:60240"/>
        <label>1</label>
    </ligand>
</feature>
<feature type="binding site" evidence="3">
    <location>
        <position position="205"/>
    </location>
    <ligand>
        <name>a divalent metal cation</name>
        <dbReference type="ChEBI" id="CHEBI:60240"/>
        <label>1</label>
    </ligand>
</feature>